<dbReference type="SMART" id="SM00698">
    <property type="entry name" value="MORN"/>
    <property type="match status" value="5"/>
</dbReference>
<dbReference type="AlphaFoldDB" id="A0A6V0IBL7"/>
<organism evidence="3">
    <name type="scientific">Zooxanthella nutricula</name>
    <dbReference type="NCBI Taxonomy" id="1333877"/>
    <lineage>
        <taxon>Eukaryota</taxon>
        <taxon>Sar</taxon>
        <taxon>Alveolata</taxon>
        <taxon>Dinophyceae</taxon>
        <taxon>Peridiniales</taxon>
        <taxon>Peridiniales incertae sedis</taxon>
        <taxon>Zooxanthella</taxon>
    </lineage>
</organism>
<feature type="region of interest" description="Disordered" evidence="2">
    <location>
        <begin position="1"/>
        <end position="53"/>
    </location>
</feature>
<dbReference type="GO" id="GO:0005829">
    <property type="term" value="C:cytosol"/>
    <property type="evidence" value="ECO:0007669"/>
    <property type="project" value="TreeGrafter"/>
</dbReference>
<reference evidence="3" key="1">
    <citation type="submission" date="2021-01" db="EMBL/GenBank/DDBJ databases">
        <authorList>
            <person name="Corre E."/>
            <person name="Pelletier E."/>
            <person name="Niang G."/>
            <person name="Scheremetjew M."/>
            <person name="Finn R."/>
            <person name="Kale V."/>
            <person name="Holt S."/>
            <person name="Cochrane G."/>
            <person name="Meng A."/>
            <person name="Brown T."/>
            <person name="Cohen L."/>
        </authorList>
    </citation>
    <scope>NUCLEOTIDE SEQUENCE</scope>
    <source>
        <strain evidence="3">RCC3387</strain>
    </source>
</reference>
<sequence>MAAGPAEGETPRTPRKQESVLGLSLGRSANLAGSFKGQAEHDPATPRDAAMDQSLAVTDKISRKYAEHVKEAEQKRLERLAPLNLPGSVPPDERELMKSMKGELDVVLSKVGMEPGAEHLPHGWDALEKNSDFQKTIQHLAQHGRTGEFIEQYGRDGRYEGKFLHGMRYGQGVHEFRGEVYEGEWKWDNRHGYGTLTMKDGSKVKGQWSKGKPHGLVTITDAQDNIVYEGEFQNGKRHGLGRQVFENGEKYDGGWKDGRLHDRGVYHFSNGDKLYGMWSDGLYDGIGVFHYTDGSISRRVYKKGLLMSVQDYEGTSQRFGRTLTRQGMQRHTGDKEFPREVFLLRNS</sequence>
<evidence type="ECO:0000256" key="1">
    <source>
        <dbReference type="ARBA" id="ARBA00022737"/>
    </source>
</evidence>
<dbReference type="SUPFAM" id="SSF82185">
    <property type="entry name" value="Histone H3 K4-specific methyltransferase SET7/9 N-terminal domain"/>
    <property type="match status" value="2"/>
</dbReference>
<name>A0A6V0IBL7_9DINO</name>
<dbReference type="PANTHER" id="PTHR43215">
    <property type="entry name" value="RADIAL SPOKE HEAD 1 HOMOLOG"/>
    <property type="match status" value="1"/>
</dbReference>
<dbReference type="Pfam" id="PF02493">
    <property type="entry name" value="MORN"/>
    <property type="match status" value="5"/>
</dbReference>
<dbReference type="Gene3D" id="2.20.110.10">
    <property type="entry name" value="Histone H3 K4-specific methyltransferase SET7/9 N-terminal domain"/>
    <property type="match status" value="2"/>
</dbReference>
<dbReference type="EMBL" id="HBGW01005225">
    <property type="protein sequence ID" value="CAD9496215.1"/>
    <property type="molecule type" value="Transcribed_RNA"/>
</dbReference>
<accession>A0A6V0IBL7</accession>
<keyword evidence="1" id="KW-0677">Repeat</keyword>
<gene>
    <name evidence="3" type="ORF">BRAN1462_LOCUS3425</name>
</gene>
<protein>
    <recommendedName>
        <fullName evidence="4">MORN repeat-containing protein 5</fullName>
    </recommendedName>
</protein>
<dbReference type="PANTHER" id="PTHR43215:SF14">
    <property type="entry name" value="RADIAL SPOKE HEAD 1 HOMOLOG"/>
    <property type="match status" value="1"/>
</dbReference>
<proteinExistence type="predicted"/>
<feature type="compositionally biased region" description="Basic and acidic residues" evidence="2">
    <location>
        <begin position="9"/>
        <end position="18"/>
    </location>
</feature>
<evidence type="ECO:0000256" key="2">
    <source>
        <dbReference type="SAM" id="MobiDB-lite"/>
    </source>
</evidence>
<dbReference type="InterPro" id="IPR003409">
    <property type="entry name" value="MORN"/>
</dbReference>
<evidence type="ECO:0008006" key="4">
    <source>
        <dbReference type="Google" id="ProtNLM"/>
    </source>
</evidence>
<evidence type="ECO:0000313" key="3">
    <source>
        <dbReference type="EMBL" id="CAD9496215.1"/>
    </source>
</evidence>